<dbReference type="KEGG" id="des:DSOUD_2526"/>
<keyword evidence="12" id="KW-1185">Reference proteome</keyword>
<dbReference type="GO" id="GO:0009279">
    <property type="term" value="C:cell outer membrane"/>
    <property type="evidence" value="ECO:0007669"/>
    <property type="project" value="UniProtKB-SubCell"/>
</dbReference>
<dbReference type="SUPFAM" id="SSF103088">
    <property type="entry name" value="OmpA-like"/>
    <property type="match status" value="1"/>
</dbReference>
<comment type="subcellular location">
    <subcellularLocation>
        <location evidence="8">Cell outer membrane</location>
        <topology evidence="8">Lipid-anchor</topology>
    </subcellularLocation>
</comment>
<evidence type="ECO:0000313" key="11">
    <source>
        <dbReference type="EMBL" id="ALC17279.1"/>
    </source>
</evidence>
<dbReference type="InterPro" id="IPR006664">
    <property type="entry name" value="OMP_bac"/>
</dbReference>
<dbReference type="HAMAP" id="MF_02204">
    <property type="entry name" value="Pal"/>
    <property type="match status" value="1"/>
</dbReference>
<dbReference type="GO" id="GO:0051301">
    <property type="term" value="P:cell division"/>
    <property type="evidence" value="ECO:0007669"/>
    <property type="project" value="UniProtKB-KW"/>
</dbReference>
<dbReference type="PROSITE" id="PS51123">
    <property type="entry name" value="OMPA_2"/>
    <property type="match status" value="1"/>
</dbReference>
<evidence type="ECO:0000256" key="4">
    <source>
        <dbReference type="ARBA" id="ARBA00023139"/>
    </source>
</evidence>
<feature type="chain" id="PRO_5005787653" description="Peptidoglycan-associated lipoprotein" evidence="9">
    <location>
        <begin position="24"/>
        <end position="163"/>
    </location>
</feature>
<dbReference type="PROSITE" id="PS51257">
    <property type="entry name" value="PROKAR_LIPOPROTEIN"/>
    <property type="match status" value="1"/>
</dbReference>
<dbReference type="RefSeq" id="WP_053551304.1">
    <property type="nucleotide sequence ID" value="NZ_CP010802.1"/>
</dbReference>
<dbReference type="Gene3D" id="3.30.1330.60">
    <property type="entry name" value="OmpA-like domain"/>
    <property type="match status" value="1"/>
</dbReference>
<keyword evidence="5 8" id="KW-0998">Cell outer membrane</keyword>
<sequence>MKKNTCFSLLIVLVLLLTLSACSKKPLPGATQLPPAETSLVAEAPMGEPAAPAVPVLKLENIFFEYDSFSLTPQSREILARNAEWLLQNPTVKLTIEGHCDERGSDEYNLALGEKRSEAVKKYLTTLGVVGERLVTISYGEERPAVVGQGEGAWAQNRRAEFM</sequence>
<evidence type="ECO:0000256" key="2">
    <source>
        <dbReference type="ARBA" id="ARBA00022729"/>
    </source>
</evidence>
<evidence type="ECO:0000256" key="3">
    <source>
        <dbReference type="ARBA" id="ARBA00023136"/>
    </source>
</evidence>
<dbReference type="InterPro" id="IPR050330">
    <property type="entry name" value="Bact_OuterMem_StrucFunc"/>
</dbReference>
<feature type="signal peptide" evidence="9">
    <location>
        <begin position="1"/>
        <end position="23"/>
    </location>
</feature>
<evidence type="ECO:0000256" key="8">
    <source>
        <dbReference type="HAMAP-Rule" id="MF_02204"/>
    </source>
</evidence>
<evidence type="ECO:0000313" key="12">
    <source>
        <dbReference type="Proteomes" id="UP000057158"/>
    </source>
</evidence>
<dbReference type="InterPro" id="IPR014169">
    <property type="entry name" value="Pal_lipo_C"/>
</dbReference>
<proteinExistence type="inferred from homology"/>
<keyword evidence="2 8" id="KW-0732">Signal</keyword>
<dbReference type="CDD" id="cd07185">
    <property type="entry name" value="OmpA_C-like"/>
    <property type="match status" value="1"/>
</dbReference>
<dbReference type="InterPro" id="IPR039001">
    <property type="entry name" value="Pal"/>
</dbReference>
<evidence type="ECO:0000259" key="10">
    <source>
        <dbReference type="PROSITE" id="PS51123"/>
    </source>
</evidence>
<protein>
    <recommendedName>
        <fullName evidence="8">Peptidoglycan-associated lipoprotein</fullName>
        <shortName evidence="8">PAL</shortName>
    </recommendedName>
</protein>
<keyword evidence="6 8" id="KW-0449">Lipoprotein</keyword>
<gene>
    <name evidence="8" type="primary">pal</name>
    <name evidence="11" type="ORF">DSOUD_2526</name>
</gene>
<evidence type="ECO:0000256" key="6">
    <source>
        <dbReference type="ARBA" id="ARBA00023288"/>
    </source>
</evidence>
<dbReference type="AlphaFoldDB" id="A0A0M3QG30"/>
<dbReference type="Pfam" id="PF00691">
    <property type="entry name" value="OmpA"/>
    <property type="match status" value="1"/>
</dbReference>
<reference evidence="11 12" key="1">
    <citation type="submission" date="2015-07" db="EMBL/GenBank/DDBJ databases">
        <title>Isolation and Genomic Characterization of a Novel Halophilic Metal-Reducing Deltaproteobacterium from the Deep Subsurface.</title>
        <authorList>
            <person name="Badalamenti J.P."/>
            <person name="Summers Z.M."/>
            <person name="Gralnick J.A."/>
            <person name="Bond D.R."/>
        </authorList>
    </citation>
    <scope>NUCLEOTIDE SEQUENCE [LARGE SCALE GENOMIC DNA]</scope>
    <source>
        <strain evidence="11 12">WTL</strain>
    </source>
</reference>
<dbReference type="InterPro" id="IPR006665">
    <property type="entry name" value="OmpA-like"/>
</dbReference>
<dbReference type="OrthoDB" id="9809164at2"/>
<organism evidence="11 12">
    <name type="scientific">Desulfuromonas soudanensis</name>
    <dbReference type="NCBI Taxonomy" id="1603606"/>
    <lineage>
        <taxon>Bacteria</taxon>
        <taxon>Pseudomonadati</taxon>
        <taxon>Thermodesulfobacteriota</taxon>
        <taxon>Desulfuromonadia</taxon>
        <taxon>Desulfuromonadales</taxon>
        <taxon>Desulfuromonadaceae</taxon>
        <taxon>Desulfuromonas</taxon>
    </lineage>
</organism>
<keyword evidence="4 8" id="KW-0564">Palmitate</keyword>
<accession>A0A0M3QG30</accession>
<dbReference type="STRING" id="1603606.DSOUD_2526"/>
<keyword evidence="3 8" id="KW-0472">Membrane</keyword>
<evidence type="ECO:0000256" key="5">
    <source>
        <dbReference type="ARBA" id="ARBA00023237"/>
    </source>
</evidence>
<feature type="domain" description="OmpA-like" evidence="10">
    <location>
        <begin position="51"/>
        <end position="163"/>
    </location>
</feature>
<dbReference type="NCBIfam" id="TIGR02802">
    <property type="entry name" value="Pal_lipo"/>
    <property type="match status" value="1"/>
</dbReference>
<evidence type="ECO:0000256" key="9">
    <source>
        <dbReference type="SAM" id="SignalP"/>
    </source>
</evidence>
<dbReference type="InterPro" id="IPR036737">
    <property type="entry name" value="OmpA-like_sf"/>
</dbReference>
<dbReference type="PANTHER" id="PTHR30329:SF21">
    <property type="entry name" value="LIPOPROTEIN YIAD-RELATED"/>
    <property type="match status" value="1"/>
</dbReference>
<dbReference type="Proteomes" id="UP000057158">
    <property type="component" value="Chromosome"/>
</dbReference>
<keyword evidence="1" id="KW-0132">Cell division</keyword>
<keyword evidence="7" id="KW-0131">Cell cycle</keyword>
<dbReference type="PATRIC" id="fig|1603606.3.peg.2734"/>
<comment type="similarity">
    <text evidence="8">Belongs to the Pal lipoprotein family.</text>
</comment>
<evidence type="ECO:0000256" key="1">
    <source>
        <dbReference type="ARBA" id="ARBA00022618"/>
    </source>
</evidence>
<dbReference type="EMBL" id="CP010802">
    <property type="protein sequence ID" value="ALC17279.1"/>
    <property type="molecule type" value="Genomic_DNA"/>
</dbReference>
<evidence type="ECO:0000256" key="7">
    <source>
        <dbReference type="ARBA" id="ARBA00023306"/>
    </source>
</evidence>
<name>A0A0M3QG30_9BACT</name>
<dbReference type="PRINTS" id="PR01021">
    <property type="entry name" value="OMPADOMAIN"/>
</dbReference>
<dbReference type="PANTHER" id="PTHR30329">
    <property type="entry name" value="STATOR ELEMENT OF FLAGELLAR MOTOR COMPLEX"/>
    <property type="match status" value="1"/>
</dbReference>